<name>A0A6C0BR29_9ZZZZ</name>
<keyword evidence="1" id="KW-0175">Coiled coil</keyword>
<dbReference type="EMBL" id="MN739210">
    <property type="protein sequence ID" value="QHS93848.1"/>
    <property type="molecule type" value="Genomic_DNA"/>
</dbReference>
<accession>A0A6C0BR29</accession>
<feature type="coiled-coil region" evidence="1">
    <location>
        <begin position="154"/>
        <end position="206"/>
    </location>
</feature>
<dbReference type="AlphaFoldDB" id="A0A6C0BR29"/>
<reference evidence="2" key="1">
    <citation type="journal article" date="2020" name="Nature">
        <title>Giant virus diversity and host interactions through global metagenomics.</title>
        <authorList>
            <person name="Schulz F."/>
            <person name="Roux S."/>
            <person name="Paez-Espino D."/>
            <person name="Jungbluth S."/>
            <person name="Walsh D.A."/>
            <person name="Denef V.J."/>
            <person name="McMahon K.D."/>
            <person name="Konstantinidis K.T."/>
            <person name="Eloe-Fadrosh E.A."/>
            <person name="Kyrpides N.C."/>
            <person name="Woyke T."/>
        </authorList>
    </citation>
    <scope>NUCLEOTIDE SEQUENCE</scope>
    <source>
        <strain evidence="2">GVMAG-M-3300018080-19</strain>
    </source>
</reference>
<protein>
    <submittedName>
        <fullName evidence="2">Uncharacterized protein</fullName>
    </submittedName>
</protein>
<proteinExistence type="predicted"/>
<evidence type="ECO:0000256" key="1">
    <source>
        <dbReference type="SAM" id="Coils"/>
    </source>
</evidence>
<organism evidence="2">
    <name type="scientific">viral metagenome</name>
    <dbReference type="NCBI Taxonomy" id="1070528"/>
    <lineage>
        <taxon>unclassified sequences</taxon>
        <taxon>metagenomes</taxon>
        <taxon>organismal metagenomes</taxon>
    </lineage>
</organism>
<evidence type="ECO:0000313" key="2">
    <source>
        <dbReference type="EMBL" id="QHS93848.1"/>
    </source>
</evidence>
<sequence length="339" mass="38609">MDIKQIDALLAENPGLKQAKIRVDTKTQKASVIDVIKWVTGQTSSNSQNTFRRLGADLGAGCTQLRINGKGRLTPVADAPTLVEIIWELPGKAAKRFRRQSAHWVCRILGGDLRLAQEIEKRYLETSQDAKTFFLQNADQGPALGDDHERKLALRERELALERQAMEIEAMRAQNNLKMAESKLKMAEAEERRVAVYQKKSEMEKAILEDVKETFETWNLDERDQAWLKDVVRISNKRKLTQMLGTDPEGEKAPDMPERPRETISIPLVCAQLGLRAKGQESRIGKLMVRLWRQKHGKGPGDNPMKRRSIYQGREILVNSYFEDDRDIMEAAIQHVLGN</sequence>